<dbReference type="Proteomes" id="UP001060504">
    <property type="component" value="Unassembled WGS sequence"/>
</dbReference>
<evidence type="ECO:0008006" key="3">
    <source>
        <dbReference type="Google" id="ProtNLM"/>
    </source>
</evidence>
<sequence length="161" mass="17097">MAVTATRPRFEFETWCAGPALADDPRGYSVAARAVVPNPAGQWNLSAQVMHWRGDTVTGGRAALETLEKARMALSACQVRSPQISPSITTSDEQQLAMVISDTGSRVMHAYLLADPGSSTVVELALWSTVPALVEWSASPDAQVFDAMAGPLCAAYLGSCR</sequence>
<evidence type="ECO:0000313" key="2">
    <source>
        <dbReference type="Proteomes" id="UP001060504"/>
    </source>
</evidence>
<reference evidence="1 2" key="1">
    <citation type="submission" date="2021-08" db="EMBL/GenBank/DDBJ databases">
        <title>Draft genome sequence of Mycolicibacterium sp. NGTWS1702 strain.</title>
        <authorList>
            <person name="Matsumoto M."/>
            <person name="Tang B.C.C."/>
            <person name="Machida Y."/>
            <person name="Matoyama H."/>
            <person name="Kishihara T."/>
            <person name="Sato S."/>
            <person name="Kondo I."/>
            <person name="Sano M."/>
            <person name="Kato G."/>
        </authorList>
    </citation>
    <scope>NUCLEOTIDE SEQUENCE [LARGE SCALE GENOMIC DNA]</scope>
    <source>
        <strain evidence="1 2">NGTWSNA01</strain>
    </source>
</reference>
<comment type="caution">
    <text evidence="1">The sequence shown here is derived from an EMBL/GenBank/DDBJ whole genome shotgun (WGS) entry which is preliminary data.</text>
</comment>
<proteinExistence type="predicted"/>
<protein>
    <recommendedName>
        <fullName evidence="3">ATPase</fullName>
    </recommendedName>
</protein>
<gene>
    <name evidence="1" type="ORF">NGTWS1702_27520</name>
</gene>
<dbReference type="EMBL" id="BPRH01002875">
    <property type="protein sequence ID" value="GJF19031.1"/>
    <property type="molecule type" value="Genomic_DNA"/>
</dbReference>
<keyword evidence="2" id="KW-1185">Reference proteome</keyword>
<organism evidence="1 2">
    <name type="scientific">Mycolicibacterium cyprinidarum</name>
    <dbReference type="NCBI Taxonomy" id="2860311"/>
    <lineage>
        <taxon>Bacteria</taxon>
        <taxon>Bacillati</taxon>
        <taxon>Actinomycetota</taxon>
        <taxon>Actinomycetes</taxon>
        <taxon>Mycobacteriales</taxon>
        <taxon>Mycobacteriaceae</taxon>
        <taxon>Mycolicibacterium</taxon>
    </lineage>
</organism>
<evidence type="ECO:0000313" key="1">
    <source>
        <dbReference type="EMBL" id="GJF19031.1"/>
    </source>
</evidence>
<accession>A0ABQ4VC85</accession>
<name>A0ABQ4VC85_9MYCO</name>